<organism evidence="1 2">
    <name type="scientific">Coptis chinensis</name>
    <dbReference type="NCBI Taxonomy" id="261450"/>
    <lineage>
        <taxon>Eukaryota</taxon>
        <taxon>Viridiplantae</taxon>
        <taxon>Streptophyta</taxon>
        <taxon>Embryophyta</taxon>
        <taxon>Tracheophyta</taxon>
        <taxon>Spermatophyta</taxon>
        <taxon>Magnoliopsida</taxon>
        <taxon>Ranunculales</taxon>
        <taxon>Ranunculaceae</taxon>
        <taxon>Coptidoideae</taxon>
        <taxon>Coptis</taxon>
    </lineage>
</organism>
<sequence length="113" mass="12941">MKLGWNVLNGEDEFALFMKRKFFSKEGIKIRFHKPSSIWKGIENALKEINPNGRSIQQIFGLSKFQLKNYTTKLSLIIQDGHWNMTSRFKDMLAAKGVNVLLLPSPNSEVVDA</sequence>
<proteinExistence type="predicted"/>
<comment type="caution">
    <text evidence="1">The sequence shown here is derived from an EMBL/GenBank/DDBJ whole genome shotgun (WGS) entry which is preliminary data.</text>
</comment>
<dbReference type="AlphaFoldDB" id="A0A835LXS0"/>
<dbReference type="EMBL" id="JADFTS010000004">
    <property type="protein sequence ID" value="KAF9611470.1"/>
    <property type="molecule type" value="Genomic_DNA"/>
</dbReference>
<accession>A0A835LXS0</accession>
<evidence type="ECO:0000313" key="1">
    <source>
        <dbReference type="EMBL" id="KAF9611470.1"/>
    </source>
</evidence>
<name>A0A835LXS0_9MAGN</name>
<reference evidence="1 2" key="1">
    <citation type="submission" date="2020-10" db="EMBL/GenBank/DDBJ databases">
        <title>The Coptis chinensis genome and diversification of protoberbering-type alkaloids.</title>
        <authorList>
            <person name="Wang B."/>
            <person name="Shu S."/>
            <person name="Song C."/>
            <person name="Liu Y."/>
        </authorList>
    </citation>
    <scope>NUCLEOTIDE SEQUENCE [LARGE SCALE GENOMIC DNA]</scope>
    <source>
        <strain evidence="1">HL-2020</strain>
        <tissue evidence="1">Leaf</tissue>
    </source>
</reference>
<gene>
    <name evidence="1" type="ORF">IFM89_032440</name>
</gene>
<evidence type="ECO:0000313" key="2">
    <source>
        <dbReference type="Proteomes" id="UP000631114"/>
    </source>
</evidence>
<protein>
    <submittedName>
        <fullName evidence="1">Uncharacterized protein</fullName>
    </submittedName>
</protein>
<keyword evidence="2" id="KW-1185">Reference proteome</keyword>
<dbReference type="OrthoDB" id="1748554at2759"/>
<dbReference type="Proteomes" id="UP000631114">
    <property type="component" value="Unassembled WGS sequence"/>
</dbReference>